<dbReference type="PROSITE" id="PS50109">
    <property type="entry name" value="HIS_KIN"/>
    <property type="match status" value="1"/>
</dbReference>
<dbReference type="InterPro" id="IPR004358">
    <property type="entry name" value="Sig_transdc_His_kin-like_C"/>
</dbReference>
<dbReference type="EC" id="2.7.13.3" evidence="3"/>
<dbReference type="Gene3D" id="1.10.287.130">
    <property type="match status" value="1"/>
</dbReference>
<comment type="similarity">
    <text evidence="2">In the N-terminal section; belongs to the phytochrome family.</text>
</comment>
<dbReference type="PRINTS" id="PR00344">
    <property type="entry name" value="BCTRLSENSOR"/>
</dbReference>
<feature type="transmembrane region" description="Helical" evidence="14">
    <location>
        <begin position="217"/>
        <end position="236"/>
    </location>
</feature>
<keyword evidence="14" id="KW-1133">Transmembrane helix</keyword>
<dbReference type="SUPFAM" id="SSF55785">
    <property type="entry name" value="PYP-like sensor domain (PAS domain)"/>
    <property type="match status" value="1"/>
</dbReference>
<keyword evidence="7" id="KW-0418">Kinase</keyword>
<dbReference type="InterPro" id="IPR035965">
    <property type="entry name" value="PAS-like_dom_sf"/>
</dbReference>
<evidence type="ECO:0000256" key="12">
    <source>
        <dbReference type="ARBA" id="ARBA00074306"/>
    </source>
</evidence>
<dbReference type="CDD" id="cd17546">
    <property type="entry name" value="REC_hyHK_CKI1_RcsC-like"/>
    <property type="match status" value="1"/>
</dbReference>
<dbReference type="STRING" id="766136.BHF68_04245"/>
<evidence type="ECO:0000256" key="3">
    <source>
        <dbReference type="ARBA" id="ARBA00012438"/>
    </source>
</evidence>
<dbReference type="Pfam" id="PF00072">
    <property type="entry name" value="Response_reg"/>
    <property type="match status" value="1"/>
</dbReference>
<dbReference type="OrthoDB" id="9790669at2"/>
<dbReference type="SMART" id="SM00387">
    <property type="entry name" value="HATPase_c"/>
    <property type="match status" value="1"/>
</dbReference>
<dbReference type="GO" id="GO:0005524">
    <property type="term" value="F:ATP binding"/>
    <property type="evidence" value="ECO:0007669"/>
    <property type="project" value="UniProtKB-KW"/>
</dbReference>
<dbReference type="Pfam" id="PF11845">
    <property type="entry name" value="Tll0287-like"/>
    <property type="match status" value="1"/>
</dbReference>
<evidence type="ECO:0000256" key="8">
    <source>
        <dbReference type="ARBA" id="ARBA00022840"/>
    </source>
</evidence>
<name>A0A1E5G2X5_9FIRM</name>
<dbReference type="InterPro" id="IPR005467">
    <property type="entry name" value="His_kinase_dom"/>
</dbReference>
<feature type="domain" description="Response regulatory" evidence="16">
    <location>
        <begin position="672"/>
        <end position="797"/>
    </location>
</feature>
<dbReference type="GO" id="GO:0005886">
    <property type="term" value="C:plasma membrane"/>
    <property type="evidence" value="ECO:0007669"/>
    <property type="project" value="TreeGrafter"/>
</dbReference>
<keyword evidence="14" id="KW-0812">Transmembrane</keyword>
<dbReference type="Proteomes" id="UP000094296">
    <property type="component" value="Unassembled WGS sequence"/>
</dbReference>
<evidence type="ECO:0000259" key="15">
    <source>
        <dbReference type="PROSITE" id="PS50109"/>
    </source>
</evidence>
<comment type="catalytic activity">
    <reaction evidence="1">
        <text>ATP + protein L-histidine = ADP + protein N-phospho-L-histidine.</text>
        <dbReference type="EC" id="2.7.13.3"/>
    </reaction>
</comment>
<dbReference type="Gene3D" id="3.40.50.2300">
    <property type="match status" value="1"/>
</dbReference>
<dbReference type="FunFam" id="3.30.565.10:FF:000010">
    <property type="entry name" value="Sensor histidine kinase RcsC"/>
    <property type="match status" value="1"/>
</dbReference>
<organism evidence="18 19">
    <name type="scientific">Desulfuribacillus alkaliarsenatis</name>
    <dbReference type="NCBI Taxonomy" id="766136"/>
    <lineage>
        <taxon>Bacteria</taxon>
        <taxon>Bacillati</taxon>
        <taxon>Bacillota</taxon>
        <taxon>Desulfuribacillia</taxon>
        <taxon>Desulfuribacillales</taxon>
        <taxon>Desulfuribacillaceae</taxon>
        <taxon>Desulfuribacillus</taxon>
    </lineage>
</organism>
<keyword evidence="14" id="KW-0472">Membrane</keyword>
<feature type="modified residue" description="4-aspartylphosphate" evidence="13">
    <location>
        <position position="728"/>
    </location>
</feature>
<dbReference type="SMART" id="SM00448">
    <property type="entry name" value="REC"/>
    <property type="match status" value="1"/>
</dbReference>
<dbReference type="SUPFAM" id="SSF55874">
    <property type="entry name" value="ATPase domain of HSP90 chaperone/DNA topoisomerase II/histidine kinase"/>
    <property type="match status" value="1"/>
</dbReference>
<reference evidence="18 19" key="1">
    <citation type="submission" date="2016-09" db="EMBL/GenBank/DDBJ databases">
        <title>Draft genome sequence for the type strain of Desulfuribacillus alkaliarsenatis AHT28, an obligately anaerobic, sulfidogenic bacterium isolated from Russian soda lake sediments.</title>
        <authorList>
            <person name="Abin C.A."/>
            <person name="Hollibaugh J.T."/>
        </authorList>
    </citation>
    <scope>NUCLEOTIDE SEQUENCE [LARGE SCALE GENOMIC DNA]</scope>
    <source>
        <strain evidence="18 19">AHT28</strain>
    </source>
</reference>
<dbReference type="PROSITE" id="PS50110">
    <property type="entry name" value="RESPONSE_REGULATORY"/>
    <property type="match status" value="1"/>
</dbReference>
<dbReference type="GO" id="GO:0009927">
    <property type="term" value="F:histidine phosphotransfer kinase activity"/>
    <property type="evidence" value="ECO:0007669"/>
    <property type="project" value="TreeGrafter"/>
</dbReference>
<dbReference type="PANTHER" id="PTHR43047:SF72">
    <property type="entry name" value="OSMOSENSING HISTIDINE PROTEIN KINASE SLN1"/>
    <property type="match status" value="1"/>
</dbReference>
<dbReference type="PANTHER" id="PTHR43047">
    <property type="entry name" value="TWO-COMPONENT HISTIDINE PROTEIN KINASE"/>
    <property type="match status" value="1"/>
</dbReference>
<sequence>MGDYDYKGFGILRKAWIVVMVWSIIVAVSLLWNLWHAKSNAYEIAENTLRMSSTKDLTFRYWATNHGGVYVPVTGDTPASPYLSHIHERDITTESGRELTLVNPAYMMRQVHELITDTYGIRGRLVSRQPVNPINLADEWEFEALAAMEAGMDDVTAVINTEGQSTMRYLKPFYVDEGCLLCHEHQGYQVGDLRGGISAQTSLEPYLAMYRVNRNNIVIGHVFVLVIGIIGVLLTASRLEKATKVVVKAERYKTIVEHTNDAIFMHDFNGVILDLNDKGSSVLGYSRKELIGEHLSKLVKKEIEETRHERTEKIINLGSLIFEGIVIHKNGKEIPVEISAKMVSNQGNGIIQSYVRDISKRKKVEQELLEANKKLQAAMMESCKLAEAAEKANRAKSEFLANMSHEIRTPMNAVLGMTELLEEYATDKEQQKYIDILKKNGDNLLKIINSILDLSKIESGKMELNVGETVICDVIKEVGATFKPLAAKKGLNIDIELSRCTLNECTVLADEEKIRQVLVNFISNAIKFTEQGDILLKFKIIDKTLRFSVQDSGIGISEEKLEDIFHAFNRGDVSTKQTYGGTGLGLTISKKLVEIMGGQIWVESVKGAGSTFYFEIPYVQSEQTNGLNGQDQAKKHNKLNNFNGATEATEAREVTEEAKLRVAPEGDSYCKRMLLVEDHEDNRALIMAYLKKERVLIDVAVNGQEAVEKYIAVTSDSHEKPYDAILMDMQMPIKDGYEATKEIRALERTQGAAPVKIIALTAYALAEDKQKSLEAGCDEHVTKPIKKQVLIDLIKKI</sequence>
<dbReference type="EMBL" id="MIJE01000011">
    <property type="protein sequence ID" value="OEF97426.1"/>
    <property type="molecule type" value="Genomic_DNA"/>
</dbReference>
<dbReference type="CDD" id="cd00082">
    <property type="entry name" value="HisKA"/>
    <property type="match status" value="1"/>
</dbReference>
<keyword evidence="6" id="KW-0547">Nucleotide-binding</keyword>
<accession>A0A1E5G2X5</accession>
<comment type="subunit">
    <text evidence="10">At low DSF concentrations, interacts with RpfF.</text>
</comment>
<dbReference type="InterPro" id="IPR003594">
    <property type="entry name" value="HATPase_dom"/>
</dbReference>
<feature type="domain" description="PAS" evidence="17">
    <location>
        <begin position="248"/>
        <end position="318"/>
    </location>
</feature>
<evidence type="ECO:0000256" key="2">
    <source>
        <dbReference type="ARBA" id="ARBA00006402"/>
    </source>
</evidence>
<evidence type="ECO:0000256" key="13">
    <source>
        <dbReference type="PROSITE-ProRule" id="PRU00169"/>
    </source>
</evidence>
<evidence type="ECO:0000256" key="7">
    <source>
        <dbReference type="ARBA" id="ARBA00022777"/>
    </source>
</evidence>
<feature type="domain" description="Histidine kinase" evidence="15">
    <location>
        <begin position="402"/>
        <end position="620"/>
    </location>
</feature>
<evidence type="ECO:0000256" key="4">
    <source>
        <dbReference type="ARBA" id="ARBA00022553"/>
    </source>
</evidence>
<gene>
    <name evidence="18" type="ORF">BHF68_04245</name>
</gene>
<keyword evidence="4 13" id="KW-0597">Phosphoprotein</keyword>
<keyword evidence="19" id="KW-1185">Reference proteome</keyword>
<dbReference type="InterPro" id="IPR003661">
    <property type="entry name" value="HisK_dim/P_dom"/>
</dbReference>
<protein>
    <recommendedName>
        <fullName evidence="12">Circadian input-output histidine kinase CikA</fullName>
        <ecNumber evidence="3">2.7.13.3</ecNumber>
    </recommendedName>
    <alternativeName>
        <fullName evidence="11">Sensory/regulatory protein RpfC</fullName>
    </alternativeName>
</protein>
<dbReference type="CDD" id="cd00130">
    <property type="entry name" value="PAS"/>
    <property type="match status" value="1"/>
</dbReference>
<keyword evidence="5" id="KW-0808">Transferase</keyword>
<evidence type="ECO:0000313" key="18">
    <source>
        <dbReference type="EMBL" id="OEF97426.1"/>
    </source>
</evidence>
<evidence type="ECO:0000256" key="1">
    <source>
        <dbReference type="ARBA" id="ARBA00000085"/>
    </source>
</evidence>
<dbReference type="SUPFAM" id="SSF52172">
    <property type="entry name" value="CheY-like"/>
    <property type="match status" value="1"/>
</dbReference>
<keyword evidence="9" id="KW-0902">Two-component regulatory system</keyword>
<dbReference type="RefSeq" id="WP_069642824.1">
    <property type="nucleotide sequence ID" value="NZ_MIJE01000011.1"/>
</dbReference>
<dbReference type="PROSITE" id="PS50112">
    <property type="entry name" value="PAS"/>
    <property type="match status" value="1"/>
</dbReference>
<dbReference type="FunFam" id="1.10.287.130:FF:000002">
    <property type="entry name" value="Two-component osmosensing histidine kinase"/>
    <property type="match status" value="1"/>
</dbReference>
<evidence type="ECO:0000256" key="6">
    <source>
        <dbReference type="ARBA" id="ARBA00022741"/>
    </source>
</evidence>
<dbReference type="InterPro" id="IPR036890">
    <property type="entry name" value="HATPase_C_sf"/>
</dbReference>
<dbReference type="Pfam" id="PF00512">
    <property type="entry name" value="HisKA"/>
    <property type="match status" value="1"/>
</dbReference>
<evidence type="ECO:0000256" key="9">
    <source>
        <dbReference type="ARBA" id="ARBA00023012"/>
    </source>
</evidence>
<dbReference type="Pfam" id="PF13426">
    <property type="entry name" value="PAS_9"/>
    <property type="match status" value="1"/>
</dbReference>
<dbReference type="InterPro" id="IPR000014">
    <property type="entry name" value="PAS"/>
</dbReference>
<dbReference type="CDD" id="cd16922">
    <property type="entry name" value="HATPase_EvgS-ArcB-TorS-like"/>
    <property type="match status" value="1"/>
</dbReference>
<dbReference type="InterPro" id="IPR011006">
    <property type="entry name" value="CheY-like_superfamily"/>
</dbReference>
<dbReference type="NCBIfam" id="TIGR00229">
    <property type="entry name" value="sensory_box"/>
    <property type="match status" value="1"/>
</dbReference>
<dbReference type="InterPro" id="IPR021796">
    <property type="entry name" value="Tll0287-like_dom"/>
</dbReference>
<dbReference type="SMART" id="SM00388">
    <property type="entry name" value="HisKA"/>
    <property type="match status" value="1"/>
</dbReference>
<dbReference type="SMART" id="SM00091">
    <property type="entry name" value="PAS"/>
    <property type="match status" value="1"/>
</dbReference>
<dbReference type="SUPFAM" id="SSF47384">
    <property type="entry name" value="Homodimeric domain of signal transducing histidine kinase"/>
    <property type="match status" value="1"/>
</dbReference>
<evidence type="ECO:0000256" key="10">
    <source>
        <dbReference type="ARBA" id="ARBA00064003"/>
    </source>
</evidence>
<dbReference type="InterPro" id="IPR036097">
    <property type="entry name" value="HisK_dim/P_sf"/>
</dbReference>
<keyword evidence="8" id="KW-0067">ATP-binding</keyword>
<dbReference type="Gene3D" id="3.30.565.10">
    <property type="entry name" value="Histidine kinase-like ATPase, C-terminal domain"/>
    <property type="match status" value="1"/>
</dbReference>
<dbReference type="Pfam" id="PF02518">
    <property type="entry name" value="HATPase_c"/>
    <property type="match status" value="1"/>
</dbReference>
<evidence type="ECO:0000256" key="11">
    <source>
        <dbReference type="ARBA" id="ARBA00068150"/>
    </source>
</evidence>
<dbReference type="InterPro" id="IPR001789">
    <property type="entry name" value="Sig_transdc_resp-reg_receiver"/>
</dbReference>
<feature type="transmembrane region" description="Helical" evidence="14">
    <location>
        <begin position="15"/>
        <end position="35"/>
    </location>
</feature>
<evidence type="ECO:0000259" key="16">
    <source>
        <dbReference type="PROSITE" id="PS50110"/>
    </source>
</evidence>
<dbReference type="GO" id="GO:0000155">
    <property type="term" value="F:phosphorelay sensor kinase activity"/>
    <property type="evidence" value="ECO:0007669"/>
    <property type="project" value="InterPro"/>
</dbReference>
<comment type="caution">
    <text evidence="18">The sequence shown here is derived from an EMBL/GenBank/DDBJ whole genome shotgun (WGS) entry which is preliminary data.</text>
</comment>
<evidence type="ECO:0000256" key="5">
    <source>
        <dbReference type="ARBA" id="ARBA00022679"/>
    </source>
</evidence>
<evidence type="ECO:0000256" key="14">
    <source>
        <dbReference type="SAM" id="Phobius"/>
    </source>
</evidence>
<proteinExistence type="inferred from homology"/>
<evidence type="ECO:0000313" key="19">
    <source>
        <dbReference type="Proteomes" id="UP000094296"/>
    </source>
</evidence>
<evidence type="ECO:0000259" key="17">
    <source>
        <dbReference type="PROSITE" id="PS50112"/>
    </source>
</evidence>
<dbReference type="AlphaFoldDB" id="A0A1E5G2X5"/>
<dbReference type="Gene3D" id="3.30.450.20">
    <property type="entry name" value="PAS domain"/>
    <property type="match status" value="1"/>
</dbReference>